<evidence type="ECO:0000256" key="2">
    <source>
        <dbReference type="ARBA" id="ARBA00022689"/>
    </source>
</evidence>
<accession>A0A3R6H0R8</accession>
<protein>
    <recommendedName>
        <fullName evidence="6">Protein CopB</fullName>
    </recommendedName>
</protein>
<dbReference type="InterPro" id="IPR010985">
    <property type="entry name" value="Ribbon_hlx_hlx"/>
</dbReference>
<keyword evidence="3" id="KW-0805">Transcription regulation</keyword>
<proteinExistence type="predicted"/>
<dbReference type="RefSeq" id="WP_118489056.1">
    <property type="nucleotide sequence ID" value="NZ_QRQN01000017.1"/>
</dbReference>
<evidence type="ECO:0000256" key="1">
    <source>
        <dbReference type="ARBA" id="ARBA00022491"/>
    </source>
</evidence>
<dbReference type="SUPFAM" id="SSF47598">
    <property type="entry name" value="Ribbon-helix-helix"/>
    <property type="match status" value="1"/>
</dbReference>
<dbReference type="GO" id="GO:0003677">
    <property type="term" value="F:DNA binding"/>
    <property type="evidence" value="ECO:0007669"/>
    <property type="project" value="UniProtKB-KW"/>
</dbReference>
<dbReference type="Pfam" id="PF10723">
    <property type="entry name" value="RepB-RCR_reg"/>
    <property type="match status" value="1"/>
</dbReference>
<dbReference type="GO" id="GO:0006355">
    <property type="term" value="P:regulation of DNA-templated transcription"/>
    <property type="evidence" value="ECO:0007669"/>
    <property type="project" value="InterPro"/>
</dbReference>
<keyword evidence="4" id="KW-0238">DNA-binding</keyword>
<evidence type="ECO:0000256" key="3">
    <source>
        <dbReference type="ARBA" id="ARBA00023015"/>
    </source>
</evidence>
<keyword evidence="5" id="KW-0804">Transcription</keyword>
<evidence type="ECO:0000313" key="7">
    <source>
        <dbReference type="EMBL" id="RHN06120.1"/>
    </source>
</evidence>
<evidence type="ECO:0000256" key="6">
    <source>
        <dbReference type="ARBA" id="ARBA00031853"/>
    </source>
</evidence>
<reference evidence="7 8" key="1">
    <citation type="submission" date="2018-08" db="EMBL/GenBank/DDBJ databases">
        <title>A genome reference for cultivated species of the human gut microbiota.</title>
        <authorList>
            <person name="Zou Y."/>
            <person name="Xue W."/>
            <person name="Luo G."/>
        </authorList>
    </citation>
    <scope>NUCLEOTIDE SEQUENCE [LARGE SCALE GENOMIC DNA]</scope>
    <source>
        <strain evidence="7 8">AF31-21AC</strain>
    </source>
</reference>
<name>A0A3R6H0R8_9FIRM</name>
<evidence type="ECO:0000313" key="8">
    <source>
        <dbReference type="Proteomes" id="UP000283586"/>
    </source>
</evidence>
<dbReference type="AlphaFoldDB" id="A0A3R6H0R8"/>
<organism evidence="7 8">
    <name type="scientific">Roseburia intestinalis</name>
    <dbReference type="NCBI Taxonomy" id="166486"/>
    <lineage>
        <taxon>Bacteria</taxon>
        <taxon>Bacillati</taxon>
        <taxon>Bacillota</taxon>
        <taxon>Clostridia</taxon>
        <taxon>Lachnospirales</taxon>
        <taxon>Lachnospiraceae</taxon>
        <taxon>Roseburia</taxon>
    </lineage>
</organism>
<evidence type="ECO:0000256" key="5">
    <source>
        <dbReference type="ARBA" id="ARBA00023163"/>
    </source>
</evidence>
<dbReference type="GO" id="GO:0006276">
    <property type="term" value="P:plasmid maintenance"/>
    <property type="evidence" value="ECO:0007669"/>
    <property type="project" value="UniProtKB-KW"/>
</dbReference>
<gene>
    <name evidence="7" type="ORF">DWZ31_13800</name>
</gene>
<dbReference type="EMBL" id="QRQN01000017">
    <property type="protein sequence ID" value="RHN06120.1"/>
    <property type="molecule type" value="Genomic_DNA"/>
</dbReference>
<evidence type="ECO:0000256" key="4">
    <source>
        <dbReference type="ARBA" id="ARBA00023125"/>
    </source>
</evidence>
<sequence length="62" mass="7191">MVALSDAQRKANDKYIQNNYKQVKLSMPNAEAEALEQYCKTKELTKAGFIRQAIKEKMEREP</sequence>
<keyword evidence="2" id="KW-0615">Plasmid copy control</keyword>
<dbReference type="Proteomes" id="UP000283586">
    <property type="component" value="Unassembled WGS sequence"/>
</dbReference>
<comment type="caution">
    <text evidence="7">The sequence shown here is derived from an EMBL/GenBank/DDBJ whole genome shotgun (WGS) entry which is preliminary data.</text>
</comment>
<keyword evidence="1" id="KW-0678">Repressor</keyword>
<dbReference type="InterPro" id="IPR019661">
    <property type="entry name" value="RepA2"/>
</dbReference>